<gene>
    <name evidence="2" type="ORF">LPA65_14215</name>
</gene>
<accession>A0AAN1Q387</accession>
<dbReference type="Proteomes" id="UP000281644">
    <property type="component" value="Chromosome"/>
</dbReference>
<evidence type="ECO:0000313" key="3">
    <source>
        <dbReference type="Proteomes" id="UP000281644"/>
    </source>
</evidence>
<dbReference type="AlphaFoldDB" id="A0AAN1Q387"/>
<evidence type="ECO:0000256" key="1">
    <source>
        <dbReference type="SAM" id="MobiDB-lite"/>
    </source>
</evidence>
<dbReference type="KEGG" id="larg:LPA65_14215"/>
<feature type="compositionally biased region" description="Polar residues" evidence="1">
    <location>
        <begin position="24"/>
        <end position="39"/>
    </location>
</feature>
<protein>
    <submittedName>
        <fullName evidence="2">Uncharacterized protein</fullName>
    </submittedName>
</protein>
<sequence length="68" mass="7561">MPISIPASFLLIFTYNHSMKDAQYDSNQPNNPIKTSNRSGTEKSALLTNRFIKKDVAGQKTSNAFVLV</sequence>
<organism evidence="2 3">
    <name type="scientific">Lactiplantibacillus argentoratensis</name>
    <dbReference type="NCBI Taxonomy" id="271881"/>
    <lineage>
        <taxon>Bacteria</taxon>
        <taxon>Bacillati</taxon>
        <taxon>Bacillota</taxon>
        <taxon>Bacilli</taxon>
        <taxon>Lactobacillales</taxon>
        <taxon>Lactobacillaceae</taxon>
        <taxon>Lactiplantibacillus</taxon>
    </lineage>
</organism>
<feature type="region of interest" description="Disordered" evidence="1">
    <location>
        <begin position="23"/>
        <end position="42"/>
    </location>
</feature>
<proteinExistence type="predicted"/>
<name>A0AAN1Q387_9LACO</name>
<reference evidence="2 3" key="1">
    <citation type="submission" date="2018-10" db="EMBL/GenBank/DDBJ databases">
        <title>Genome sequencing of Lactobacillus species.</title>
        <authorList>
            <person name="Baek C."/>
            <person name="Yi H."/>
        </authorList>
    </citation>
    <scope>NUCLEOTIDE SEQUENCE [LARGE SCALE GENOMIC DNA]</scope>
    <source>
        <strain evidence="2 3">DSM 16365</strain>
    </source>
</reference>
<dbReference type="EMBL" id="CP032751">
    <property type="protein sequence ID" value="AYJ36816.1"/>
    <property type="molecule type" value="Genomic_DNA"/>
</dbReference>
<evidence type="ECO:0000313" key="2">
    <source>
        <dbReference type="EMBL" id="AYJ36816.1"/>
    </source>
</evidence>